<dbReference type="AlphaFoldDB" id="A0A7X0IG58"/>
<gene>
    <name evidence="2" type="ORF">BJ992_003769</name>
</gene>
<organism evidence="2 3">
    <name type="scientific">Sphaerisporangium rubeum</name>
    <dbReference type="NCBI Taxonomy" id="321317"/>
    <lineage>
        <taxon>Bacteria</taxon>
        <taxon>Bacillati</taxon>
        <taxon>Actinomycetota</taxon>
        <taxon>Actinomycetes</taxon>
        <taxon>Streptosporangiales</taxon>
        <taxon>Streptosporangiaceae</taxon>
        <taxon>Sphaerisporangium</taxon>
    </lineage>
</organism>
<keyword evidence="1" id="KW-0472">Membrane</keyword>
<accession>A0A7X0IG58</accession>
<reference evidence="2 3" key="1">
    <citation type="submission" date="2020-08" db="EMBL/GenBank/DDBJ databases">
        <title>Sequencing the genomes of 1000 actinobacteria strains.</title>
        <authorList>
            <person name="Klenk H.-P."/>
        </authorList>
    </citation>
    <scope>NUCLEOTIDE SEQUENCE [LARGE SCALE GENOMIC DNA]</scope>
    <source>
        <strain evidence="2 3">DSM 44936</strain>
    </source>
</reference>
<keyword evidence="1" id="KW-0812">Transmembrane</keyword>
<comment type="caution">
    <text evidence="2">The sequence shown here is derived from an EMBL/GenBank/DDBJ whole genome shotgun (WGS) entry which is preliminary data.</text>
</comment>
<dbReference type="Proteomes" id="UP000555564">
    <property type="component" value="Unassembled WGS sequence"/>
</dbReference>
<protein>
    <submittedName>
        <fullName evidence="2">S-DNA-T family DNA segregation ATPase FtsK/SpoIIIE</fullName>
    </submittedName>
</protein>
<keyword evidence="1" id="KW-1133">Transmembrane helix</keyword>
<keyword evidence="3" id="KW-1185">Reference proteome</keyword>
<dbReference type="RefSeq" id="WP_343072741.1">
    <property type="nucleotide sequence ID" value="NZ_BAAALO010000095.1"/>
</dbReference>
<evidence type="ECO:0000313" key="3">
    <source>
        <dbReference type="Proteomes" id="UP000555564"/>
    </source>
</evidence>
<dbReference type="EMBL" id="JACHIU010000001">
    <property type="protein sequence ID" value="MBB6474338.1"/>
    <property type="molecule type" value="Genomic_DNA"/>
</dbReference>
<proteinExistence type="predicted"/>
<feature type="transmembrane region" description="Helical" evidence="1">
    <location>
        <begin position="6"/>
        <end position="22"/>
    </location>
</feature>
<sequence length="75" mass="8838">MTDFLLRLGVYVFAVALALWCWRRWHRLSFWLVVGYPVKLLTVYCTWRAVASGCGLARRRRRFRWTFPGFPGLGG</sequence>
<evidence type="ECO:0000256" key="1">
    <source>
        <dbReference type="SAM" id="Phobius"/>
    </source>
</evidence>
<name>A0A7X0IG58_9ACTN</name>
<evidence type="ECO:0000313" key="2">
    <source>
        <dbReference type="EMBL" id="MBB6474338.1"/>
    </source>
</evidence>